<dbReference type="Proteomes" id="UP001230426">
    <property type="component" value="Unassembled WGS sequence"/>
</dbReference>
<reference evidence="3 4" key="1">
    <citation type="submission" date="2023-07" db="EMBL/GenBank/DDBJ databases">
        <title>Sequencing the genomes of 1000 actinobacteria strains.</title>
        <authorList>
            <person name="Klenk H.-P."/>
        </authorList>
    </citation>
    <scope>NUCLEOTIDE SEQUENCE [LARGE SCALE GENOMIC DNA]</scope>
    <source>
        <strain evidence="3 4">DSM 44109</strain>
    </source>
</reference>
<organism evidence="3 4">
    <name type="scientific">Streptosporangium brasiliense</name>
    <dbReference type="NCBI Taxonomy" id="47480"/>
    <lineage>
        <taxon>Bacteria</taxon>
        <taxon>Bacillati</taxon>
        <taxon>Actinomycetota</taxon>
        <taxon>Actinomycetes</taxon>
        <taxon>Streptosporangiales</taxon>
        <taxon>Streptosporangiaceae</taxon>
        <taxon>Streptosporangium</taxon>
    </lineage>
</organism>
<dbReference type="PANTHER" id="PTHR43625">
    <property type="entry name" value="AFLATOXIN B1 ALDEHYDE REDUCTASE"/>
    <property type="match status" value="1"/>
</dbReference>
<dbReference type="RefSeq" id="WP_306857163.1">
    <property type="nucleotide sequence ID" value="NZ_JAUSRB010000001.1"/>
</dbReference>
<evidence type="ECO:0000259" key="2">
    <source>
        <dbReference type="Pfam" id="PF00248"/>
    </source>
</evidence>
<protein>
    <submittedName>
        <fullName evidence="3">Aryl-alcohol dehydrogenase-like predicted oxidoreductase</fullName>
    </submittedName>
</protein>
<comment type="caution">
    <text evidence="3">The sequence shown here is derived from an EMBL/GenBank/DDBJ whole genome shotgun (WGS) entry which is preliminary data.</text>
</comment>
<evidence type="ECO:0000256" key="1">
    <source>
        <dbReference type="ARBA" id="ARBA00023002"/>
    </source>
</evidence>
<proteinExistence type="predicted"/>
<keyword evidence="4" id="KW-1185">Reference proteome</keyword>
<dbReference type="InterPro" id="IPR023210">
    <property type="entry name" value="NADP_OxRdtase_dom"/>
</dbReference>
<sequence length="304" mass="32262">MQRRRLGHAGPVSSCLGLGSMALTGAYGHVDPGAAAIIGQAVDAGITMLDLSDLRAGSEMEAMVGKVLDGRREGVLLATCQGTDPWTAGGPGRLGRSCDATLARLGVDHIDLYYLHAGPGVPIESHMAELAELVGAGKIRHIGLHGGTPQQLRRAHAVHPVAALSTEYSLWQPGAEKEHLPVARELGVGIVARAPLGRGFLGGRIRSRAQLDTLDLRRADPRFSAGNLRRSMRMLREAEATAADMDIGMSRLALAWLLSRGEDIVAAPSTGDPIHLEMNIAAVEVSLTAETREHLARIFSPDRI</sequence>
<dbReference type="InterPro" id="IPR036812">
    <property type="entry name" value="NAD(P)_OxRdtase_dom_sf"/>
</dbReference>
<dbReference type="InterPro" id="IPR050791">
    <property type="entry name" value="Aldo-Keto_reductase"/>
</dbReference>
<dbReference type="Gene3D" id="3.20.20.100">
    <property type="entry name" value="NADP-dependent oxidoreductase domain"/>
    <property type="match status" value="1"/>
</dbReference>
<dbReference type="PANTHER" id="PTHR43625:SF40">
    <property type="entry name" value="ALDO-KETO REDUCTASE YAKC [NADP(+)]"/>
    <property type="match status" value="1"/>
</dbReference>
<evidence type="ECO:0000313" key="4">
    <source>
        <dbReference type="Proteomes" id="UP001230426"/>
    </source>
</evidence>
<name>A0ABT9QXZ3_9ACTN</name>
<gene>
    <name evidence="3" type="ORF">J2S55_000653</name>
</gene>
<dbReference type="EMBL" id="JAUSRB010000001">
    <property type="protein sequence ID" value="MDP9861394.1"/>
    <property type="molecule type" value="Genomic_DNA"/>
</dbReference>
<accession>A0ABT9QXZ3</accession>
<feature type="domain" description="NADP-dependent oxidoreductase" evidence="2">
    <location>
        <begin position="16"/>
        <end position="292"/>
    </location>
</feature>
<keyword evidence="1" id="KW-0560">Oxidoreductase</keyword>
<evidence type="ECO:0000313" key="3">
    <source>
        <dbReference type="EMBL" id="MDP9861394.1"/>
    </source>
</evidence>
<dbReference type="SUPFAM" id="SSF51430">
    <property type="entry name" value="NAD(P)-linked oxidoreductase"/>
    <property type="match status" value="1"/>
</dbReference>
<dbReference type="Pfam" id="PF00248">
    <property type="entry name" value="Aldo_ket_red"/>
    <property type="match status" value="1"/>
</dbReference>